<keyword evidence="1" id="KW-1133">Transmembrane helix</keyword>
<keyword evidence="1" id="KW-0472">Membrane</keyword>
<feature type="transmembrane region" description="Helical" evidence="1">
    <location>
        <begin position="54"/>
        <end position="75"/>
    </location>
</feature>
<sequence>MKTKSSDSDWTKLSVLCIIIAGILLLFSSIAPILFTNSSSRWDFSDTGQIGDTIGGIMNPFIAIGGVIMTFLAFYMQIRANKLQREQFQKTLNKNNIDEKIDCFYKLNLLKLDIEHIEKDIESRVSSIKEFIQKEEENPFRMNLLKRALLKHYDRTMSVDRLSIYKGFKIFLSHDEEWIRKFSNLYNILDYLPEAFKKIYDIVDYHTRDISEDKLIIRNELIKFEEECVRVINRNTLEKNNIQSNKFLVSVLQTYRKQIKSTAEANMETDFLNIINILETFNKNVKKYYEEIGYYAELENLSYIASNILIKMNYIRQKTNQTTSELKSFLNGIIGEKKDSTNNKLKEVSELINSSLEKTTVDEIQNEYNQVFAN</sequence>
<comment type="caution">
    <text evidence="2">The sequence shown here is derived from an EMBL/GenBank/DDBJ whole genome shotgun (WGS) entry which is preliminary data.</text>
</comment>
<organism evidence="2">
    <name type="scientific">Parabacteroides goldsteinii</name>
    <dbReference type="NCBI Taxonomy" id="328812"/>
    <lineage>
        <taxon>Bacteria</taxon>
        <taxon>Pseudomonadati</taxon>
        <taxon>Bacteroidota</taxon>
        <taxon>Bacteroidia</taxon>
        <taxon>Bacteroidales</taxon>
        <taxon>Tannerellaceae</taxon>
        <taxon>Parabacteroides</taxon>
    </lineage>
</organism>
<name>A0A6G1ZGZ4_9BACT</name>
<dbReference type="AlphaFoldDB" id="A0A6G1ZGZ4"/>
<accession>A0A6G1ZGZ4</accession>
<dbReference type="RefSeq" id="WP_007655420.1">
    <property type="nucleotide sequence ID" value="NZ_CAJSYT010000013.1"/>
</dbReference>
<protein>
    <recommendedName>
        <fullName evidence="3">Phage abortive infection protein</fullName>
    </recommendedName>
</protein>
<dbReference type="EMBL" id="WKLP01000028">
    <property type="protein sequence ID" value="MRY13246.1"/>
    <property type="molecule type" value="Genomic_DNA"/>
</dbReference>
<evidence type="ECO:0000313" key="2">
    <source>
        <dbReference type="EMBL" id="MRY13246.1"/>
    </source>
</evidence>
<feature type="transmembrane region" description="Helical" evidence="1">
    <location>
        <begin position="12"/>
        <end position="34"/>
    </location>
</feature>
<reference evidence="2" key="1">
    <citation type="journal article" date="2019" name="Nat. Med.">
        <title>A library of human gut bacterial isolates paired with longitudinal multiomics data enables mechanistic microbiome research.</title>
        <authorList>
            <person name="Poyet M."/>
            <person name="Groussin M."/>
            <person name="Gibbons S.M."/>
            <person name="Avila-Pacheco J."/>
            <person name="Jiang X."/>
            <person name="Kearney S.M."/>
            <person name="Perrotta A.R."/>
            <person name="Berdy B."/>
            <person name="Zhao S."/>
            <person name="Lieberman T.D."/>
            <person name="Swanson P.K."/>
            <person name="Smith M."/>
            <person name="Roesemann S."/>
            <person name="Alexander J.E."/>
            <person name="Rich S.A."/>
            <person name="Livny J."/>
            <person name="Vlamakis H."/>
            <person name="Clish C."/>
            <person name="Bullock K."/>
            <person name="Deik A."/>
            <person name="Scott J."/>
            <person name="Pierce K.A."/>
            <person name="Xavier R.J."/>
            <person name="Alm E.J."/>
        </authorList>
    </citation>
    <scope>NUCLEOTIDE SEQUENCE</scope>
    <source>
        <strain evidence="2">BIOML-A4</strain>
    </source>
</reference>
<evidence type="ECO:0008006" key="3">
    <source>
        <dbReference type="Google" id="ProtNLM"/>
    </source>
</evidence>
<proteinExistence type="predicted"/>
<gene>
    <name evidence="2" type="ORF">GKE01_17520</name>
</gene>
<evidence type="ECO:0000256" key="1">
    <source>
        <dbReference type="SAM" id="Phobius"/>
    </source>
</evidence>
<keyword evidence="1" id="KW-0812">Transmembrane</keyword>